<sequence>MLRLARFASGHGGVPSLSSSLRSARVPHRPTEVSRAAFSSLGRGVGVFLQHDRADNAPPSPAAGKVAFPSWSGFRAFASSSATAPSGPRGAQPSIPRNTLFQSYPSLPLYLDSIGDTISDGLPFTPRIILPADDNERGTRIYTDLLSRFQAYRQSGSQDAILRVPSGELPAQATFDQSTLEGGLPAANSLQEAMLYATVNELRAHVAAEHQLRAGNRDLAASAIDLDTFDMEYAQVVGSPKPHSPGELPRAGAEGDRAYPAVVTKSFLLARDLRNYLRLFGQTLDNHSLRVLINSAMDTNVQIWPSTFDYLFFIFQRRSSASDCLRLIEQLVAHNLPLKRSFFLATYSSLLQSGTVVDLSNVISFYLSYRHHPEFPITSDILQHLLLFHATQTGAHINLIKKELNPGDLAKIVEGSSTFGNDHMSLPAELTDAATLAKTSKASLDFLSCIFEDFGKVEASIPRLAFERLLFELCVLRDTRSAFRVYRRLLRHHPSLPETFLPLEWIISSSNEWPLENLDFLIQESASRGVGNILFPLQIRMFTMLSRGDLDGVVATVSFLKLMNMTPTTGTFTKLLTACVEQNRFEYLTPLLELSDFPIFLAQYLAKATYFHRSKFTLTQILETARISYEVSRSQMSRHTGMPPSPRMVPFVPQVKLPRSLRDPHAITDTPFFNSLAASIRRHFPNGLPPQRQVFNSAIFHDNARRAESVTISSKIFPYWPLLALAHASAAAGHPLSAAIRLVELFRWHGVSPVHIFEFLTSIDRSTNGVGTITTLNFLIAKFGNELREALEQHPELDVTHDQIMFRSSAQRSFIPYRSLREAIDVTIKSLTDLEGAMNDPALDPPRKYHVWRRQLAILNYFYNSNSPVVDESLVENLKRMDLEGGGATRVASGGGSAFNTSSSASIPVSAAGGAAAVGSGVTSSLTSNFLLDPKNAPGPKLQRPADSRPQVAVHHRIAEDALQAYLDTEEFLAKNPLRVVRSTPSTTGLVAFLRSRSNSTVFTDDDSAVISDLCNMLMRCSSTLRRILANQSEERANSGSGSFVGINPLFDSFFETPSDSGEGDGLSAGAGMSRRRDSHDSIDHGGMSAHEEDMIDIDMSFDDHDGVNPANSSSVFQPSK</sequence>
<feature type="region of interest" description="Disordered" evidence="1">
    <location>
        <begin position="1058"/>
        <end position="1121"/>
    </location>
</feature>
<reference evidence="2" key="1">
    <citation type="submission" date="2013-04" db="EMBL/GenBank/DDBJ databases">
        <title>The Genome Sequence of Fonticula alba ATCC 38817.</title>
        <authorList>
            <consortium name="The Broad Institute Genomics Platform"/>
            <person name="Russ C."/>
            <person name="Cuomo C."/>
            <person name="Burger G."/>
            <person name="Gray M.W."/>
            <person name="Holland P.W.H."/>
            <person name="King N."/>
            <person name="Lang F.B.F."/>
            <person name="Roger A.J."/>
            <person name="Ruiz-Trillo I."/>
            <person name="Brown M."/>
            <person name="Walker B."/>
            <person name="Young S."/>
            <person name="Zeng Q."/>
            <person name="Gargeya S."/>
            <person name="Fitzgerald M."/>
            <person name="Haas B."/>
            <person name="Abouelleil A."/>
            <person name="Allen A.W."/>
            <person name="Alvarado L."/>
            <person name="Arachchi H.M."/>
            <person name="Berlin A.M."/>
            <person name="Chapman S.B."/>
            <person name="Gainer-Dewar J."/>
            <person name="Goldberg J."/>
            <person name="Griggs A."/>
            <person name="Gujja S."/>
            <person name="Hansen M."/>
            <person name="Howarth C."/>
            <person name="Imamovic A."/>
            <person name="Ireland A."/>
            <person name="Larimer J."/>
            <person name="McCowan C."/>
            <person name="Murphy C."/>
            <person name="Pearson M."/>
            <person name="Poon T.W."/>
            <person name="Priest M."/>
            <person name="Roberts A."/>
            <person name="Saif S."/>
            <person name="Shea T."/>
            <person name="Sisk P."/>
            <person name="Sykes S."/>
            <person name="Wortman J."/>
            <person name="Nusbaum C."/>
            <person name="Birren B."/>
        </authorList>
    </citation>
    <scope>NUCLEOTIDE SEQUENCE [LARGE SCALE GENOMIC DNA]</scope>
    <source>
        <strain evidence="2">ATCC 38817</strain>
    </source>
</reference>
<dbReference type="AlphaFoldDB" id="A0A058ZCI2"/>
<evidence type="ECO:0000313" key="3">
    <source>
        <dbReference type="Proteomes" id="UP000030693"/>
    </source>
</evidence>
<evidence type="ECO:0000256" key="1">
    <source>
        <dbReference type="SAM" id="MobiDB-lite"/>
    </source>
</evidence>
<dbReference type="EMBL" id="KB932202">
    <property type="protein sequence ID" value="KCV72120.1"/>
    <property type="molecule type" value="Genomic_DNA"/>
</dbReference>
<dbReference type="Proteomes" id="UP000030693">
    <property type="component" value="Unassembled WGS sequence"/>
</dbReference>
<evidence type="ECO:0000313" key="2">
    <source>
        <dbReference type="EMBL" id="KCV72120.1"/>
    </source>
</evidence>
<proteinExistence type="predicted"/>
<feature type="compositionally biased region" description="Basic and acidic residues" evidence="1">
    <location>
        <begin position="1075"/>
        <end position="1084"/>
    </location>
</feature>
<organism evidence="2">
    <name type="scientific">Fonticula alba</name>
    <name type="common">Slime mold</name>
    <dbReference type="NCBI Taxonomy" id="691883"/>
    <lineage>
        <taxon>Eukaryota</taxon>
        <taxon>Rotosphaerida</taxon>
        <taxon>Fonticulaceae</taxon>
        <taxon>Fonticula</taxon>
    </lineage>
</organism>
<keyword evidence="3" id="KW-1185">Reference proteome</keyword>
<accession>A0A058ZCI2</accession>
<protein>
    <submittedName>
        <fullName evidence="2">Uncharacterized protein</fullName>
    </submittedName>
</protein>
<dbReference type="RefSeq" id="XP_009493698.1">
    <property type="nucleotide sequence ID" value="XM_009495423.1"/>
</dbReference>
<gene>
    <name evidence="2" type="ORF">H696_01526</name>
</gene>
<name>A0A058ZCI2_FONAL</name>
<dbReference type="GeneID" id="20526251"/>
<feature type="region of interest" description="Disordered" evidence="1">
    <location>
        <begin position="7"/>
        <end position="28"/>
    </location>
</feature>
<feature type="compositionally biased region" description="Polar residues" evidence="1">
    <location>
        <begin position="1110"/>
        <end position="1121"/>
    </location>
</feature>